<dbReference type="InterPro" id="IPR036271">
    <property type="entry name" value="Tet_transcr_reg_TetR-rel_C_sf"/>
</dbReference>
<keyword evidence="3" id="KW-0804">Transcription</keyword>
<feature type="DNA-binding region" description="H-T-H motif" evidence="4">
    <location>
        <begin position="34"/>
        <end position="53"/>
    </location>
</feature>
<evidence type="ECO:0000256" key="4">
    <source>
        <dbReference type="PROSITE-ProRule" id="PRU00335"/>
    </source>
</evidence>
<evidence type="ECO:0000256" key="1">
    <source>
        <dbReference type="ARBA" id="ARBA00023015"/>
    </source>
</evidence>
<gene>
    <name evidence="6" type="ORF">DFJ69_4216</name>
</gene>
<evidence type="ECO:0000259" key="5">
    <source>
        <dbReference type="PROSITE" id="PS50977"/>
    </source>
</evidence>
<organism evidence="6 7">
    <name type="scientific">Thermomonospora umbrina</name>
    <dbReference type="NCBI Taxonomy" id="111806"/>
    <lineage>
        <taxon>Bacteria</taxon>
        <taxon>Bacillati</taxon>
        <taxon>Actinomycetota</taxon>
        <taxon>Actinomycetes</taxon>
        <taxon>Streptosporangiales</taxon>
        <taxon>Thermomonosporaceae</taxon>
        <taxon>Thermomonospora</taxon>
    </lineage>
</organism>
<accession>A0A3D9T4I1</accession>
<dbReference type="InterPro" id="IPR001647">
    <property type="entry name" value="HTH_TetR"/>
</dbReference>
<dbReference type="InterPro" id="IPR050109">
    <property type="entry name" value="HTH-type_TetR-like_transc_reg"/>
</dbReference>
<dbReference type="Proteomes" id="UP000256661">
    <property type="component" value="Unassembled WGS sequence"/>
</dbReference>
<dbReference type="InterPro" id="IPR009057">
    <property type="entry name" value="Homeodomain-like_sf"/>
</dbReference>
<dbReference type="SUPFAM" id="SSF48498">
    <property type="entry name" value="Tetracyclin repressor-like, C-terminal domain"/>
    <property type="match status" value="1"/>
</dbReference>
<dbReference type="Gene3D" id="1.10.357.10">
    <property type="entry name" value="Tetracycline Repressor, domain 2"/>
    <property type="match status" value="1"/>
</dbReference>
<evidence type="ECO:0000313" key="7">
    <source>
        <dbReference type="Proteomes" id="UP000256661"/>
    </source>
</evidence>
<evidence type="ECO:0000256" key="2">
    <source>
        <dbReference type="ARBA" id="ARBA00023125"/>
    </source>
</evidence>
<dbReference type="PRINTS" id="PR00455">
    <property type="entry name" value="HTHTETR"/>
</dbReference>
<reference evidence="6 7" key="1">
    <citation type="submission" date="2018-08" db="EMBL/GenBank/DDBJ databases">
        <title>Sequencing the genomes of 1000 actinobacteria strains.</title>
        <authorList>
            <person name="Klenk H.-P."/>
        </authorList>
    </citation>
    <scope>NUCLEOTIDE SEQUENCE [LARGE SCALE GENOMIC DNA]</scope>
    <source>
        <strain evidence="6 7">DSM 43927</strain>
    </source>
</reference>
<dbReference type="InterPro" id="IPR025996">
    <property type="entry name" value="MT1864/Rv1816-like_C"/>
</dbReference>
<sequence>MVETRRDRLRAATVLEITQTARRLLVDQGQEAMTLRAIAREMGMTAPALYRYFDSHSELLAKVVGDIFNDLTDDMRDAIAAVPPGDLSGRTLTACRTFRRWGLAHPREYALLFGTPTPALDVEHDDFASACGLRFAWTFLALFVELWERRPFPILEDGDIAESLRGQLERFRASMGFALPLGAALVYLQCWVRLHGNVSLEVMGHLDFALDDPEPLFELLLSEMSASVGLVYGPPE</sequence>
<dbReference type="OrthoDB" id="3210322at2"/>
<protein>
    <submittedName>
        <fullName evidence="6">TetR family transcriptional regulator</fullName>
    </submittedName>
</protein>
<dbReference type="Pfam" id="PF00440">
    <property type="entry name" value="TetR_N"/>
    <property type="match status" value="1"/>
</dbReference>
<dbReference type="GO" id="GO:0003700">
    <property type="term" value="F:DNA-binding transcription factor activity"/>
    <property type="evidence" value="ECO:0007669"/>
    <property type="project" value="TreeGrafter"/>
</dbReference>
<dbReference type="EMBL" id="QTTT01000001">
    <property type="protein sequence ID" value="REE98721.1"/>
    <property type="molecule type" value="Genomic_DNA"/>
</dbReference>
<name>A0A3D9T4I1_9ACTN</name>
<dbReference type="Pfam" id="PF13305">
    <property type="entry name" value="TetR_C_33"/>
    <property type="match status" value="1"/>
</dbReference>
<dbReference type="RefSeq" id="WP_116024141.1">
    <property type="nucleotide sequence ID" value="NZ_QTTT01000001.1"/>
</dbReference>
<keyword evidence="2 4" id="KW-0238">DNA-binding</keyword>
<comment type="caution">
    <text evidence="6">The sequence shown here is derived from an EMBL/GenBank/DDBJ whole genome shotgun (WGS) entry which is preliminary data.</text>
</comment>
<dbReference type="GO" id="GO:0000976">
    <property type="term" value="F:transcription cis-regulatory region binding"/>
    <property type="evidence" value="ECO:0007669"/>
    <property type="project" value="TreeGrafter"/>
</dbReference>
<keyword evidence="7" id="KW-1185">Reference proteome</keyword>
<dbReference type="AlphaFoldDB" id="A0A3D9T4I1"/>
<dbReference type="SUPFAM" id="SSF46689">
    <property type="entry name" value="Homeodomain-like"/>
    <property type="match status" value="1"/>
</dbReference>
<evidence type="ECO:0000313" key="6">
    <source>
        <dbReference type="EMBL" id="REE98721.1"/>
    </source>
</evidence>
<evidence type="ECO:0000256" key="3">
    <source>
        <dbReference type="ARBA" id="ARBA00023163"/>
    </source>
</evidence>
<feature type="domain" description="HTH tetR-type" evidence="5">
    <location>
        <begin position="11"/>
        <end position="71"/>
    </location>
</feature>
<proteinExistence type="predicted"/>
<dbReference type="PROSITE" id="PS50977">
    <property type="entry name" value="HTH_TETR_2"/>
    <property type="match status" value="1"/>
</dbReference>
<keyword evidence="1" id="KW-0805">Transcription regulation</keyword>
<dbReference type="PANTHER" id="PTHR30055:SF243">
    <property type="entry name" value="HTH-TYPE TRANSCRIPTIONAL REGULATOR RV1816"/>
    <property type="match status" value="1"/>
</dbReference>
<dbReference type="PANTHER" id="PTHR30055">
    <property type="entry name" value="HTH-TYPE TRANSCRIPTIONAL REGULATOR RUTR"/>
    <property type="match status" value="1"/>
</dbReference>